<keyword evidence="3" id="KW-0645">Protease</keyword>
<comment type="similarity">
    <text evidence="1">Belongs to the peptidase M17 family.</text>
</comment>
<feature type="domain" description="Cytosol aminopeptidase" evidence="5">
    <location>
        <begin position="225"/>
        <end position="232"/>
    </location>
</feature>
<evidence type="ECO:0000256" key="2">
    <source>
        <dbReference type="ARBA" id="ARBA00022438"/>
    </source>
</evidence>
<dbReference type="GO" id="GO:0006508">
    <property type="term" value="P:proteolysis"/>
    <property type="evidence" value="ECO:0007669"/>
    <property type="project" value="UniProtKB-KW"/>
</dbReference>
<dbReference type="PROSITE" id="PS00631">
    <property type="entry name" value="CYTOSOL_AP"/>
    <property type="match status" value="1"/>
</dbReference>
<dbReference type="GO" id="GO:0030145">
    <property type="term" value="F:manganese ion binding"/>
    <property type="evidence" value="ECO:0007669"/>
    <property type="project" value="InterPro"/>
</dbReference>
<dbReference type="InterPro" id="IPR011356">
    <property type="entry name" value="Leucine_aapep/pepB"/>
</dbReference>
<dbReference type="PANTHER" id="PTHR11963">
    <property type="entry name" value="LEUCINE AMINOPEPTIDASE-RELATED"/>
    <property type="match status" value="1"/>
</dbReference>
<evidence type="ECO:0000259" key="5">
    <source>
        <dbReference type="PROSITE" id="PS00631"/>
    </source>
</evidence>
<protein>
    <recommendedName>
        <fullName evidence="5">Cytosol aminopeptidase domain-containing protein</fullName>
    </recommendedName>
</protein>
<evidence type="ECO:0000256" key="3">
    <source>
        <dbReference type="ARBA" id="ARBA00022670"/>
    </source>
</evidence>
<dbReference type="SUPFAM" id="SSF53187">
    <property type="entry name" value="Zn-dependent exopeptidases"/>
    <property type="match status" value="1"/>
</dbReference>
<dbReference type="PANTHER" id="PTHR11963:SF48">
    <property type="entry name" value="DIPEPTIDASE B, ISOFORM A"/>
    <property type="match status" value="1"/>
</dbReference>
<dbReference type="GO" id="GO:0070006">
    <property type="term" value="F:metalloaminopeptidase activity"/>
    <property type="evidence" value="ECO:0007669"/>
    <property type="project" value="InterPro"/>
</dbReference>
<dbReference type="InterPro" id="IPR000819">
    <property type="entry name" value="Peptidase_M17_C"/>
</dbReference>
<dbReference type="Pfam" id="PF00883">
    <property type="entry name" value="Peptidase_M17"/>
    <property type="match status" value="1"/>
</dbReference>
<evidence type="ECO:0000256" key="1">
    <source>
        <dbReference type="ARBA" id="ARBA00009528"/>
    </source>
</evidence>
<comment type="caution">
    <text evidence="6">The sequence shown here is derived from an EMBL/GenBank/DDBJ whole genome shotgun (WGS) entry which is preliminary data.</text>
</comment>
<sequence>MSVTYILRNCSTPLEVREICPDRCYKACQLAVWSPICSKKLQGIVKLASALESGRYVARDIGGADPERMAPPRVEEYLAELFCGSNVTMQVISDQDTLLQEYPLFACVNRAASVIPRHAGRIIFLTYEPQNPACVLETVMLVGKGVTYDTGGTDIKCQGAMCGMSRDKCGAAACAGFMQVVNLLQPPTVKVVAALCVLRNSVGENSYVADEVITAKSGVRVRVGNTDAEGRMAMADALCHIKEMALCSVNPHIFTIATLTGHAHLSAGTGYSIVMDNAVARLVSNAEKLQASGETIGDPFEISRIRREDFRFHEGRSEGDDVLQAVNKSSVRTERGHQGPSAFLIMASGLDKNGTQSDKPLKYCHLDIAGNAGDIPTQPTGSPILALAKRFLLDKIMQSWSNKKNTKKRGCQSRHLLSEIFNEYFIDNWLDASTESINDKFSNCFHGACSCSPLKYTHIDTHGHLPHPHHLPYSGNPVLALSYCYLIQGKCLTVRNDLPFEMQYVCEVDCKPVCIPPCQPCTVPCEPAPVPCTASPCGGCLPDSCYQPCQPCQPCPPCQPCQPCQPCPPCAEPVTVLEPMCQPNVQRKNTCA</sequence>
<name>A0A834NMJ6_VESGE</name>
<evidence type="ECO:0000313" key="7">
    <source>
        <dbReference type="Proteomes" id="UP000617340"/>
    </source>
</evidence>
<keyword evidence="4" id="KW-0378">Hydrolase</keyword>
<accession>A0A834NMJ6</accession>
<gene>
    <name evidence="6" type="ORF">HZH68_002600</name>
</gene>
<keyword evidence="7" id="KW-1185">Reference proteome</keyword>
<evidence type="ECO:0000313" key="6">
    <source>
        <dbReference type="EMBL" id="KAF7414111.1"/>
    </source>
</evidence>
<reference evidence="6" key="1">
    <citation type="journal article" date="2020" name="G3 (Bethesda)">
        <title>High-Quality Assemblies for Three Invasive Social Wasps from the &lt;i&gt;Vespula&lt;/i&gt; Genus.</title>
        <authorList>
            <person name="Harrop T.W.R."/>
            <person name="Guhlin J."/>
            <person name="McLaughlin G.M."/>
            <person name="Permina E."/>
            <person name="Stockwell P."/>
            <person name="Gilligan J."/>
            <person name="Le Lec M.F."/>
            <person name="Gruber M.A.M."/>
            <person name="Quinn O."/>
            <person name="Lovegrove M."/>
            <person name="Duncan E.J."/>
            <person name="Remnant E.J."/>
            <person name="Van Eeckhoven J."/>
            <person name="Graham B."/>
            <person name="Knapp R.A."/>
            <person name="Langford K.W."/>
            <person name="Kronenberg Z."/>
            <person name="Press M.O."/>
            <person name="Eacker S.M."/>
            <person name="Wilson-Rankin E.E."/>
            <person name="Purcell J."/>
            <person name="Lester P.J."/>
            <person name="Dearden P.K."/>
        </authorList>
    </citation>
    <scope>NUCLEOTIDE SEQUENCE</scope>
    <source>
        <strain evidence="6">Linc-1</strain>
    </source>
</reference>
<dbReference type="PRINTS" id="PR00481">
    <property type="entry name" value="LAMNOPPTDASE"/>
</dbReference>
<keyword evidence="2" id="KW-0031">Aminopeptidase</keyword>
<dbReference type="EMBL" id="JACSDZ010000002">
    <property type="protein sequence ID" value="KAF7414111.1"/>
    <property type="molecule type" value="Genomic_DNA"/>
</dbReference>
<dbReference type="Gene3D" id="3.40.630.10">
    <property type="entry name" value="Zn peptidases"/>
    <property type="match status" value="1"/>
</dbReference>
<organism evidence="6 7">
    <name type="scientific">Vespula germanica</name>
    <name type="common">German yellow jacket</name>
    <name type="synonym">Paravespula germanica</name>
    <dbReference type="NCBI Taxonomy" id="30212"/>
    <lineage>
        <taxon>Eukaryota</taxon>
        <taxon>Metazoa</taxon>
        <taxon>Ecdysozoa</taxon>
        <taxon>Arthropoda</taxon>
        <taxon>Hexapoda</taxon>
        <taxon>Insecta</taxon>
        <taxon>Pterygota</taxon>
        <taxon>Neoptera</taxon>
        <taxon>Endopterygota</taxon>
        <taxon>Hymenoptera</taxon>
        <taxon>Apocrita</taxon>
        <taxon>Aculeata</taxon>
        <taxon>Vespoidea</taxon>
        <taxon>Vespidae</taxon>
        <taxon>Vespinae</taxon>
        <taxon>Vespula</taxon>
    </lineage>
</organism>
<dbReference type="AlphaFoldDB" id="A0A834NMJ6"/>
<proteinExistence type="inferred from homology"/>
<dbReference type="Proteomes" id="UP000617340">
    <property type="component" value="Unassembled WGS sequence"/>
</dbReference>
<evidence type="ECO:0000256" key="4">
    <source>
        <dbReference type="ARBA" id="ARBA00022801"/>
    </source>
</evidence>
<dbReference type="GO" id="GO:0005737">
    <property type="term" value="C:cytoplasm"/>
    <property type="evidence" value="ECO:0007669"/>
    <property type="project" value="InterPro"/>
</dbReference>